<reference evidence="3" key="1">
    <citation type="journal article" date="2023" name="Mol. Phylogenet. Evol.">
        <title>Genome-scale phylogeny and comparative genomics of the fungal order Sordariales.</title>
        <authorList>
            <person name="Hensen N."/>
            <person name="Bonometti L."/>
            <person name="Westerberg I."/>
            <person name="Brannstrom I.O."/>
            <person name="Guillou S."/>
            <person name="Cros-Aarteil S."/>
            <person name="Calhoun S."/>
            <person name="Haridas S."/>
            <person name="Kuo A."/>
            <person name="Mondo S."/>
            <person name="Pangilinan J."/>
            <person name="Riley R."/>
            <person name="LaButti K."/>
            <person name="Andreopoulos B."/>
            <person name="Lipzen A."/>
            <person name="Chen C."/>
            <person name="Yan M."/>
            <person name="Daum C."/>
            <person name="Ng V."/>
            <person name="Clum A."/>
            <person name="Steindorff A."/>
            <person name="Ohm R.A."/>
            <person name="Martin F."/>
            <person name="Silar P."/>
            <person name="Natvig D.O."/>
            <person name="Lalanne C."/>
            <person name="Gautier V."/>
            <person name="Ament-Velasquez S.L."/>
            <person name="Kruys A."/>
            <person name="Hutchinson M.I."/>
            <person name="Powell A.J."/>
            <person name="Barry K."/>
            <person name="Miller A.N."/>
            <person name="Grigoriev I.V."/>
            <person name="Debuchy R."/>
            <person name="Gladieux P."/>
            <person name="Hiltunen Thoren M."/>
            <person name="Johannesson H."/>
        </authorList>
    </citation>
    <scope>NUCLEOTIDE SEQUENCE</scope>
    <source>
        <strain evidence="3">CBS 118394</strain>
    </source>
</reference>
<gene>
    <name evidence="3" type="ORF">B0H66DRAFT_533648</name>
    <name evidence="2" type="ORF">B0H66DRAFT_609043</name>
</gene>
<comment type="caution">
    <text evidence="3">The sequence shown here is derived from an EMBL/GenBank/DDBJ whole genome shotgun (WGS) entry which is preliminary data.</text>
</comment>
<feature type="compositionally biased region" description="Polar residues" evidence="1">
    <location>
        <begin position="574"/>
        <end position="587"/>
    </location>
</feature>
<keyword evidence="4" id="KW-1185">Reference proteome</keyword>
<protein>
    <submittedName>
        <fullName evidence="3">Uncharacterized protein</fullName>
    </submittedName>
</protein>
<feature type="compositionally biased region" description="Low complexity" evidence="1">
    <location>
        <begin position="712"/>
        <end position="723"/>
    </location>
</feature>
<sequence length="986" mass="107209">MAVRSPSVGPADPFAHRSSSFFVNSPLGNLPTSATTNFLDIEPLTNSLRADKVMSLARLLPLFPLFHRSNWADPRESIGESIGPIRDSRYQCWRVKGRALQARLKLDPEIREFLAACPISGTGVYWEWRMIGKSQDDAAPRLVVCSRDKTLRKEIRQMIKKSKILDSYPGIGLGDASSSPDGHTPVELAREDIEKILPPGCDIKLDKAVLIEGTETAAGKRIYVLNADGFSLRPATAGPFVFVNETWCQLTVAHAFRSKSPSTLEDLESLLDDCEFDGMSDIDEEADLEATTGGSVSSFSVCEDDSFSDNCLASVTDTIESFIVEDDMVSDTETIISNFRPSTPSNSLPTTVRDSLDGMEDSRPSLPAAAQQRDLNMSRLQYLGKMALSSDELEKSPFDYALIVINNGNIPQLTVPQLIGPRLTITKSLPAIDIGAETTPWLNSVREIELDGKNQDIDIDALMPRGGPVSGKLIADPTYLRLAGNSMFQRVFPARLESEVSDGDCGSPLFDTSGRFCGHIVAGASGTPHVYVMPATDIFKDFESNTWGQISLPNQASMRVSKPIGTPDYPLLQHHSTPNQDQLSLPSSFRGINKREPQNHQSDGQEGSAKDSTAASGAAPITGISGDKQSELSRPFSVNSEDEENAGDDWIKEDEKLKDLVLWQCGRASSAAQSLFKPYQSEGAGRAYLDGGNPVGYEPLKRPEGEPTHFLSPSSSPSIVISIGTGRETPNSSGDTSSSSESLKTLIPGDLTIELKPPPPHLRHSNEHMGHDVGSVNISLSTVSPPVLDSSTTDGRDDRSQPQNQNHVKDSPVETTRSRPLLPPPHLRRGRHTQDLQERGHIAGALSRAALGLMGSVGLPVPLAAAVDIRGITVFAEEELCDNLVEARPDANNVWSSNDSNRKKDHGESLAKRWRAIRHPRTLVEYADKAELGTKPKISSSDHHRMRAKARSLIGKTLAHHAVGRVDEGRNSSSSDISQQDLGIMY</sequence>
<dbReference type="Gene3D" id="3.40.1090.10">
    <property type="entry name" value="Cytosolic phospholipase A2 catalytic domain"/>
    <property type="match status" value="1"/>
</dbReference>
<organism evidence="3 4">
    <name type="scientific">Apodospora peruviana</name>
    <dbReference type="NCBI Taxonomy" id="516989"/>
    <lineage>
        <taxon>Eukaryota</taxon>
        <taxon>Fungi</taxon>
        <taxon>Dikarya</taxon>
        <taxon>Ascomycota</taxon>
        <taxon>Pezizomycotina</taxon>
        <taxon>Sordariomycetes</taxon>
        <taxon>Sordariomycetidae</taxon>
        <taxon>Sordariales</taxon>
        <taxon>Lasiosphaeriaceae</taxon>
        <taxon>Apodospora</taxon>
    </lineage>
</organism>
<accession>A0AAE0M4Y0</accession>
<evidence type="ECO:0000313" key="2">
    <source>
        <dbReference type="EMBL" id="KAK3311831.1"/>
    </source>
</evidence>
<evidence type="ECO:0000313" key="3">
    <source>
        <dbReference type="EMBL" id="KAK3319145.1"/>
    </source>
</evidence>
<dbReference type="Proteomes" id="UP001283341">
    <property type="component" value="Unassembled WGS sequence"/>
</dbReference>
<dbReference type="AlphaFoldDB" id="A0AAE0M4Y0"/>
<evidence type="ECO:0000313" key="4">
    <source>
        <dbReference type="Proteomes" id="UP001283341"/>
    </source>
</evidence>
<dbReference type="EMBL" id="JAUEDM010000004">
    <property type="protein sequence ID" value="KAK3319145.1"/>
    <property type="molecule type" value="Genomic_DNA"/>
</dbReference>
<dbReference type="EMBL" id="JAUEDM010000015">
    <property type="protein sequence ID" value="KAK3311831.1"/>
    <property type="molecule type" value="Genomic_DNA"/>
</dbReference>
<feature type="compositionally biased region" description="Low complexity" evidence="1">
    <location>
        <begin position="732"/>
        <end position="742"/>
    </location>
</feature>
<feature type="region of interest" description="Disordered" evidence="1">
    <location>
        <begin position="559"/>
        <end position="651"/>
    </location>
</feature>
<feature type="region of interest" description="Disordered" evidence="1">
    <location>
        <begin position="699"/>
        <end position="835"/>
    </location>
</feature>
<proteinExistence type="predicted"/>
<reference evidence="3" key="2">
    <citation type="submission" date="2023-06" db="EMBL/GenBank/DDBJ databases">
        <authorList>
            <consortium name="Lawrence Berkeley National Laboratory"/>
            <person name="Haridas S."/>
            <person name="Hensen N."/>
            <person name="Bonometti L."/>
            <person name="Westerberg I."/>
            <person name="Brannstrom I.O."/>
            <person name="Guillou S."/>
            <person name="Cros-Aarteil S."/>
            <person name="Calhoun S."/>
            <person name="Kuo A."/>
            <person name="Mondo S."/>
            <person name="Pangilinan J."/>
            <person name="Riley R."/>
            <person name="Labutti K."/>
            <person name="Andreopoulos B."/>
            <person name="Lipzen A."/>
            <person name="Chen C."/>
            <person name="Yanf M."/>
            <person name="Daum C."/>
            <person name="Ng V."/>
            <person name="Clum A."/>
            <person name="Steindorff A."/>
            <person name="Ohm R."/>
            <person name="Martin F."/>
            <person name="Silar P."/>
            <person name="Natvig D."/>
            <person name="Lalanne C."/>
            <person name="Gautier V."/>
            <person name="Ament-Velasquez S.L."/>
            <person name="Kruys A."/>
            <person name="Hutchinson M.I."/>
            <person name="Powell A.J."/>
            <person name="Barry K."/>
            <person name="Miller A.N."/>
            <person name="Grigoriev I.V."/>
            <person name="Debuchy R."/>
            <person name="Gladieux P."/>
            <person name="Thoren M.H."/>
            <person name="Johannesson H."/>
        </authorList>
    </citation>
    <scope>NUCLEOTIDE SEQUENCE</scope>
    <source>
        <strain evidence="3">CBS 118394</strain>
    </source>
</reference>
<name>A0AAE0M4Y0_9PEZI</name>
<dbReference type="SUPFAM" id="SSF52151">
    <property type="entry name" value="FabD/lysophospholipase-like"/>
    <property type="match status" value="1"/>
</dbReference>
<feature type="region of interest" description="Disordered" evidence="1">
    <location>
        <begin position="964"/>
        <end position="986"/>
    </location>
</feature>
<feature type="compositionally biased region" description="Polar residues" evidence="1">
    <location>
        <begin position="599"/>
        <end position="615"/>
    </location>
</feature>
<feature type="compositionally biased region" description="Polar residues" evidence="1">
    <location>
        <begin position="971"/>
        <end position="986"/>
    </location>
</feature>
<dbReference type="InterPro" id="IPR016035">
    <property type="entry name" value="Acyl_Trfase/lysoPLipase"/>
</dbReference>
<evidence type="ECO:0000256" key="1">
    <source>
        <dbReference type="SAM" id="MobiDB-lite"/>
    </source>
</evidence>